<protein>
    <recommendedName>
        <fullName evidence="4">Toxin</fullName>
    </recommendedName>
</protein>
<evidence type="ECO:0000256" key="1">
    <source>
        <dbReference type="SAM" id="MobiDB-lite"/>
    </source>
</evidence>
<dbReference type="RefSeq" id="WP_190110486.1">
    <property type="nucleotide sequence ID" value="NZ_BMVB01000009.1"/>
</dbReference>
<organism evidence="2 3">
    <name type="scientific">Streptomyces cinnamoneus</name>
    <name type="common">Streptoverticillium cinnamoneum</name>
    <dbReference type="NCBI Taxonomy" id="53446"/>
    <lineage>
        <taxon>Bacteria</taxon>
        <taxon>Bacillati</taxon>
        <taxon>Actinomycetota</taxon>
        <taxon>Actinomycetes</taxon>
        <taxon>Kitasatosporales</taxon>
        <taxon>Streptomycetaceae</taxon>
        <taxon>Streptomyces</taxon>
        <taxon>Streptomyces cinnamoneus group</taxon>
    </lineage>
</organism>
<accession>A0A918WLC4</accession>
<feature type="region of interest" description="Disordered" evidence="1">
    <location>
        <begin position="96"/>
        <end position="123"/>
    </location>
</feature>
<feature type="compositionally biased region" description="Low complexity" evidence="1">
    <location>
        <begin position="109"/>
        <end position="121"/>
    </location>
</feature>
<reference evidence="2" key="1">
    <citation type="journal article" date="2014" name="Int. J. Syst. Evol. Microbiol.">
        <title>Complete genome sequence of Corynebacterium casei LMG S-19264T (=DSM 44701T), isolated from a smear-ripened cheese.</title>
        <authorList>
            <consortium name="US DOE Joint Genome Institute (JGI-PGF)"/>
            <person name="Walter F."/>
            <person name="Albersmeier A."/>
            <person name="Kalinowski J."/>
            <person name="Ruckert C."/>
        </authorList>
    </citation>
    <scope>NUCLEOTIDE SEQUENCE</scope>
    <source>
        <strain evidence="2">JCM 4633</strain>
    </source>
</reference>
<gene>
    <name evidence="2" type="ORF">GCM10010507_32330</name>
</gene>
<reference evidence="2" key="2">
    <citation type="submission" date="2020-09" db="EMBL/GenBank/DDBJ databases">
        <authorList>
            <person name="Sun Q."/>
            <person name="Ohkuma M."/>
        </authorList>
    </citation>
    <scope>NUCLEOTIDE SEQUENCE</scope>
    <source>
        <strain evidence="2">JCM 4633</strain>
    </source>
</reference>
<dbReference type="EMBL" id="BMVB01000009">
    <property type="protein sequence ID" value="GHC53607.1"/>
    <property type="molecule type" value="Genomic_DNA"/>
</dbReference>
<evidence type="ECO:0000313" key="3">
    <source>
        <dbReference type="Proteomes" id="UP000646244"/>
    </source>
</evidence>
<dbReference type="Proteomes" id="UP000646244">
    <property type="component" value="Unassembled WGS sequence"/>
</dbReference>
<comment type="caution">
    <text evidence="2">The sequence shown here is derived from an EMBL/GenBank/DDBJ whole genome shotgun (WGS) entry which is preliminary data.</text>
</comment>
<sequence length="165" mass="17951">MTGKHVRAVAEELVTQLPELPRPWDIEALCRALSQQRGRPLTLHPMDLPAMPFGLWFDDGSGDRIIYRSSATGYYRDHIVLHEICHMLAGHGKSPEELLDESQAERAAGDGQAGQTAGGKACSNAEEELAETFSTMVLKRAGQLRPTGVSAVERRAEQLLGAGFA</sequence>
<proteinExistence type="predicted"/>
<name>A0A918WLC4_STRCJ</name>
<evidence type="ECO:0000313" key="2">
    <source>
        <dbReference type="EMBL" id="GHC53607.1"/>
    </source>
</evidence>
<evidence type="ECO:0008006" key="4">
    <source>
        <dbReference type="Google" id="ProtNLM"/>
    </source>
</evidence>
<dbReference type="AlphaFoldDB" id="A0A918WLC4"/>